<organism evidence="4 5">
    <name type="scientific">Paramecium pentaurelia</name>
    <dbReference type="NCBI Taxonomy" id="43138"/>
    <lineage>
        <taxon>Eukaryota</taxon>
        <taxon>Sar</taxon>
        <taxon>Alveolata</taxon>
        <taxon>Ciliophora</taxon>
        <taxon>Intramacronucleata</taxon>
        <taxon>Oligohymenophorea</taxon>
        <taxon>Peniculida</taxon>
        <taxon>Parameciidae</taxon>
        <taxon>Paramecium</taxon>
    </lineage>
</organism>
<protein>
    <recommendedName>
        <fullName evidence="3">Casein kinase II subunit beta</fullName>
        <shortName evidence="3">CK II beta</shortName>
    </recommendedName>
</protein>
<dbReference type="InterPro" id="IPR000704">
    <property type="entry name" value="Casein_kinase_II_reg-sub"/>
</dbReference>
<name>A0A8S1V3S1_9CILI</name>
<dbReference type="GO" id="GO:0005840">
    <property type="term" value="C:ribosome"/>
    <property type="evidence" value="ECO:0007669"/>
    <property type="project" value="UniProtKB-KW"/>
</dbReference>
<dbReference type="InterPro" id="IPR002675">
    <property type="entry name" value="Ribosomal_eL38"/>
</dbReference>
<comment type="similarity">
    <text evidence="1 3">Belongs to the casein kinase 2 subunit beta family.</text>
</comment>
<evidence type="ECO:0000313" key="5">
    <source>
        <dbReference type="Proteomes" id="UP000689195"/>
    </source>
</evidence>
<reference evidence="4" key="1">
    <citation type="submission" date="2021-01" db="EMBL/GenBank/DDBJ databases">
        <authorList>
            <consortium name="Genoscope - CEA"/>
            <person name="William W."/>
        </authorList>
    </citation>
    <scope>NUCLEOTIDE SEQUENCE</scope>
</reference>
<dbReference type="Pfam" id="PF01214">
    <property type="entry name" value="CK_II_beta"/>
    <property type="match status" value="1"/>
</dbReference>
<comment type="similarity">
    <text evidence="2">Belongs to the eukaryotic ribosomal protein eL38 family.</text>
</comment>
<dbReference type="FunFam" id="2.20.25.20:FF:000001">
    <property type="entry name" value="Casein kinase II subunit beta"/>
    <property type="match status" value="1"/>
</dbReference>
<dbReference type="PROSITE" id="PS01101">
    <property type="entry name" value="CK2_BETA"/>
    <property type="match status" value="1"/>
</dbReference>
<dbReference type="GO" id="GO:1990904">
    <property type="term" value="C:ribonucleoprotein complex"/>
    <property type="evidence" value="ECO:0007669"/>
    <property type="project" value="UniProtKB-KW"/>
</dbReference>
<accession>A0A8S1V3S1</accession>
<dbReference type="AlphaFoldDB" id="A0A8S1V3S1"/>
<comment type="caution">
    <text evidence="4">The sequence shown here is derived from an EMBL/GenBank/DDBJ whole genome shotgun (WGS) entry which is preliminary data.</text>
</comment>
<keyword evidence="2" id="KW-0689">Ribosomal protein</keyword>
<dbReference type="PANTHER" id="PTHR11740">
    <property type="entry name" value="CASEIN KINASE II SUBUNIT BETA"/>
    <property type="match status" value="1"/>
</dbReference>
<comment type="subunit">
    <text evidence="3">Tetramer of two alpha and two beta subunits.</text>
</comment>
<evidence type="ECO:0000256" key="2">
    <source>
        <dbReference type="RuleBase" id="RU003445"/>
    </source>
</evidence>
<dbReference type="GO" id="GO:0005956">
    <property type="term" value="C:protein kinase CK2 complex"/>
    <property type="evidence" value="ECO:0007669"/>
    <property type="project" value="UniProtKB-UniRule"/>
</dbReference>
<dbReference type="PANTHER" id="PTHR11740:SF0">
    <property type="entry name" value="CASEIN KINASE II SUBUNIT BETA"/>
    <property type="match status" value="1"/>
</dbReference>
<dbReference type="GO" id="GO:0003735">
    <property type="term" value="F:structural constituent of ribosome"/>
    <property type="evidence" value="ECO:0007669"/>
    <property type="project" value="InterPro"/>
</dbReference>
<dbReference type="SMART" id="SM01085">
    <property type="entry name" value="CK_II_beta"/>
    <property type="match status" value="1"/>
</dbReference>
<dbReference type="GO" id="GO:0006412">
    <property type="term" value="P:translation"/>
    <property type="evidence" value="ECO:0007669"/>
    <property type="project" value="InterPro"/>
</dbReference>
<evidence type="ECO:0000256" key="3">
    <source>
        <dbReference type="RuleBase" id="RU361268"/>
    </source>
</evidence>
<gene>
    <name evidence="4" type="ORF">PPENT_87.1.T0560050</name>
</gene>
<dbReference type="OrthoDB" id="3971593at2759"/>
<keyword evidence="2" id="KW-0687">Ribonucleoprotein</keyword>
<evidence type="ECO:0000256" key="1">
    <source>
        <dbReference type="ARBA" id="ARBA00006941"/>
    </source>
</evidence>
<sequence>MSGDSSYSEGTGWIQWFCNMEDHQFLCEVDSDFIRDNFNLYGLKSKFNFYNEALDLILSSETPDDEDLEDERFLEVYQEATDLYGLIHARFIITAKGLALMKDKFLSGKFGACPRVLCDRSNVLPVGMSEELRTSRVKVFCPRCEEVYIPKKKCPDVDGAYFGCSFPSIFIMKFRLLLIINSMFPGFLDLECLKRKDLVIKICNKNLLKSHIILRNNQRSQEVKMNSKAKRIMFKNEYSEAQGKDPNKEPKKNLYIKESKKITKFKLRGKKYLFTFKTADKNKAQKIQQTLPQNVNKIVIGAGGKKQQTKKKQKK</sequence>
<dbReference type="EMBL" id="CAJJDO010000056">
    <property type="protein sequence ID" value="CAD8172030.1"/>
    <property type="molecule type" value="Genomic_DNA"/>
</dbReference>
<dbReference type="FunFam" id="1.10.1820.10:FF:000012">
    <property type="entry name" value="Casein kinase II subunit beta"/>
    <property type="match status" value="1"/>
</dbReference>
<dbReference type="GO" id="GO:0019887">
    <property type="term" value="F:protein kinase regulator activity"/>
    <property type="evidence" value="ECO:0007669"/>
    <property type="project" value="InterPro"/>
</dbReference>
<dbReference type="GO" id="GO:0005737">
    <property type="term" value="C:cytoplasm"/>
    <property type="evidence" value="ECO:0007669"/>
    <property type="project" value="TreeGrafter"/>
</dbReference>
<keyword evidence="5" id="KW-1185">Reference proteome</keyword>
<dbReference type="Pfam" id="PF01781">
    <property type="entry name" value="Ribosomal_L38e"/>
    <property type="match status" value="1"/>
</dbReference>
<proteinExistence type="inferred from homology"/>
<evidence type="ECO:0000313" key="4">
    <source>
        <dbReference type="EMBL" id="CAD8172030.1"/>
    </source>
</evidence>
<dbReference type="Proteomes" id="UP000689195">
    <property type="component" value="Unassembled WGS sequence"/>
</dbReference>